<keyword evidence="10" id="KW-1185">Reference proteome</keyword>
<keyword evidence="4" id="KW-1015">Disulfide bond</keyword>
<evidence type="ECO:0000256" key="7">
    <source>
        <dbReference type="SAM" id="SignalP"/>
    </source>
</evidence>
<dbReference type="InterPro" id="IPR009003">
    <property type="entry name" value="Peptidase_S1_PA"/>
</dbReference>
<evidence type="ECO:0000256" key="1">
    <source>
        <dbReference type="ARBA" id="ARBA00022670"/>
    </source>
</evidence>
<dbReference type="SUPFAM" id="SSF50494">
    <property type="entry name" value="Trypsin-like serine proteases"/>
    <property type="match status" value="1"/>
</dbReference>
<dbReference type="InterPro" id="IPR018114">
    <property type="entry name" value="TRYPSIN_HIS"/>
</dbReference>
<dbReference type="InterPro" id="IPR033116">
    <property type="entry name" value="TRYPSIN_SER"/>
</dbReference>
<protein>
    <recommendedName>
        <fullName evidence="8">Peptidase S1 domain-containing protein</fullName>
    </recommendedName>
</protein>
<dbReference type="PANTHER" id="PTHR24252:SF7">
    <property type="entry name" value="HYALIN"/>
    <property type="match status" value="1"/>
</dbReference>
<dbReference type="PANTHER" id="PTHR24252">
    <property type="entry name" value="ACROSIN-RELATED"/>
    <property type="match status" value="1"/>
</dbReference>
<reference evidence="9 10" key="1">
    <citation type="submission" date="2022-05" db="EMBL/GenBank/DDBJ databases">
        <title>A multi-omics perspective on studying reproductive biology in Daphnia sinensis.</title>
        <authorList>
            <person name="Jia J."/>
        </authorList>
    </citation>
    <scope>NUCLEOTIDE SEQUENCE [LARGE SCALE GENOMIC DNA]</scope>
    <source>
        <strain evidence="9 10">WSL</strain>
    </source>
</reference>
<organism evidence="9 10">
    <name type="scientific">Daphnia sinensis</name>
    <dbReference type="NCBI Taxonomy" id="1820382"/>
    <lineage>
        <taxon>Eukaryota</taxon>
        <taxon>Metazoa</taxon>
        <taxon>Ecdysozoa</taxon>
        <taxon>Arthropoda</taxon>
        <taxon>Crustacea</taxon>
        <taxon>Branchiopoda</taxon>
        <taxon>Diplostraca</taxon>
        <taxon>Cladocera</taxon>
        <taxon>Anomopoda</taxon>
        <taxon>Daphniidae</taxon>
        <taxon>Daphnia</taxon>
        <taxon>Daphnia similis group</taxon>
    </lineage>
</organism>
<dbReference type="GO" id="GO:0004252">
    <property type="term" value="F:serine-type endopeptidase activity"/>
    <property type="evidence" value="ECO:0007669"/>
    <property type="project" value="InterPro"/>
</dbReference>
<evidence type="ECO:0000313" key="10">
    <source>
        <dbReference type="Proteomes" id="UP000820818"/>
    </source>
</evidence>
<keyword evidence="1 5" id="KW-0645">Protease</keyword>
<dbReference type="AlphaFoldDB" id="A0AAD5PTR4"/>
<keyword evidence="3 5" id="KW-0720">Serine protease</keyword>
<feature type="signal peptide" evidence="7">
    <location>
        <begin position="1"/>
        <end position="18"/>
    </location>
</feature>
<feature type="domain" description="Peptidase S1" evidence="8">
    <location>
        <begin position="493"/>
        <end position="736"/>
    </location>
</feature>
<dbReference type="PROSITE" id="PS00135">
    <property type="entry name" value="TRYPSIN_SER"/>
    <property type="match status" value="1"/>
</dbReference>
<dbReference type="Proteomes" id="UP000820818">
    <property type="component" value="Linkage Group LG8"/>
</dbReference>
<feature type="region of interest" description="Disordered" evidence="6">
    <location>
        <begin position="275"/>
        <end position="328"/>
    </location>
</feature>
<evidence type="ECO:0000256" key="2">
    <source>
        <dbReference type="ARBA" id="ARBA00022801"/>
    </source>
</evidence>
<dbReference type="InterPro" id="IPR043504">
    <property type="entry name" value="Peptidase_S1_PA_chymotrypsin"/>
</dbReference>
<evidence type="ECO:0000259" key="8">
    <source>
        <dbReference type="PROSITE" id="PS50240"/>
    </source>
</evidence>
<evidence type="ECO:0000256" key="6">
    <source>
        <dbReference type="SAM" id="MobiDB-lite"/>
    </source>
</evidence>
<dbReference type="PROSITE" id="PS50240">
    <property type="entry name" value="TRYPSIN_DOM"/>
    <property type="match status" value="1"/>
</dbReference>
<evidence type="ECO:0000256" key="5">
    <source>
        <dbReference type="RuleBase" id="RU363034"/>
    </source>
</evidence>
<dbReference type="Gene3D" id="2.40.10.10">
    <property type="entry name" value="Trypsin-like serine proteases"/>
    <property type="match status" value="1"/>
</dbReference>
<dbReference type="SMART" id="SM00020">
    <property type="entry name" value="Tryp_SPc"/>
    <property type="match status" value="1"/>
</dbReference>
<dbReference type="InterPro" id="IPR001254">
    <property type="entry name" value="Trypsin_dom"/>
</dbReference>
<dbReference type="CDD" id="cd00190">
    <property type="entry name" value="Tryp_SPc"/>
    <property type="match status" value="1"/>
</dbReference>
<feature type="compositionally biased region" description="Polar residues" evidence="6">
    <location>
        <begin position="420"/>
        <end position="437"/>
    </location>
</feature>
<dbReference type="PROSITE" id="PS00134">
    <property type="entry name" value="TRYPSIN_HIS"/>
    <property type="match status" value="1"/>
</dbReference>
<proteinExistence type="predicted"/>
<dbReference type="Pfam" id="PF00089">
    <property type="entry name" value="Trypsin"/>
    <property type="match status" value="1"/>
</dbReference>
<feature type="region of interest" description="Disordered" evidence="6">
    <location>
        <begin position="127"/>
        <end position="153"/>
    </location>
</feature>
<accession>A0AAD5PTR4</accession>
<dbReference type="GO" id="GO:0006508">
    <property type="term" value="P:proteolysis"/>
    <property type="evidence" value="ECO:0007669"/>
    <property type="project" value="UniProtKB-KW"/>
</dbReference>
<feature type="compositionally biased region" description="Polar residues" evidence="6">
    <location>
        <begin position="310"/>
        <end position="323"/>
    </location>
</feature>
<dbReference type="PRINTS" id="PR00722">
    <property type="entry name" value="CHYMOTRYPSIN"/>
</dbReference>
<keyword evidence="2 5" id="KW-0378">Hydrolase</keyword>
<keyword evidence="7" id="KW-0732">Signal</keyword>
<dbReference type="FunFam" id="2.40.10.10:FF:000006">
    <property type="entry name" value="Serine proteinase stubble"/>
    <property type="match status" value="1"/>
</dbReference>
<comment type="caution">
    <text evidence="9">The sequence shown here is derived from an EMBL/GenBank/DDBJ whole genome shotgun (WGS) entry which is preliminary data.</text>
</comment>
<sequence length="744" mass="80388">MIAFFWLWLLLAASPLLAKSIAPTVTRYQEDALEVDQLLASGRSSPSSLPERFLQIAHKNCQGPERQPGICMFNFECQQQRGKVVGACLDGFLFGACCHLSADHSMSAAVVSALQAVGVSAAIDEPAHSSANEGDVDSEVSGHSERPNVSSESIGYGSLRVPAVIGAEHIADDVNKDATPVLPLVLMFKNDTVAAVATSSETHKEDESDLESTAASQNNKVSQLWSSDVSLPITALPDNQISLTSADNPTTAGSLLSDQPEQQAMLQPTASLQIDPESSQVPEEPPAPVTNRVPVRNKGQSNKRPRPKPSTASIKNVETTSTTAPPPVENVLTTTSVEVNNVAVTESLADQQANLLQFLVSNPPAWVLDEIINGSTLTTWYPLPIAESGGMIDLPTDVMAPSVSASPVIRPLKRKPVKNRPQSTSKISPTTAPTISQMEDDGDGEISESVTTVAPITTTDPPTTSTVTTRKRKPVFDYVKDCGVRPMAPEARIVGGRRSDYGRWPWQVLIRESTWFGIFSKNKCGGVLISDRHVLTAAHCQPGFLGSLLVVLGEFDLTGHSEPNTPMEKNVKRVVVHRDYVERTFENDLAILELDSPVEFKPYIVPICLPSTSDGDFVGKKAEVTGWGKLSHNGPTPGVLYEVDVPIISNPECHDMFKKAGHEKRILDSFVCAGYTEGKKDSCEGDSGGPLMLERDDGRWSLVGTVSHGIRCAYPNMPGVYMRMTYYRPWIERVTGIGGTQLGR</sequence>
<gene>
    <name evidence="9" type="ORF">GHT06_020173</name>
</gene>
<dbReference type="EMBL" id="WJBH02000008">
    <property type="protein sequence ID" value="KAI9554895.1"/>
    <property type="molecule type" value="Genomic_DNA"/>
</dbReference>
<feature type="region of interest" description="Disordered" evidence="6">
    <location>
        <begin position="415"/>
        <end position="445"/>
    </location>
</feature>
<feature type="chain" id="PRO_5042096947" description="Peptidase S1 domain-containing protein" evidence="7">
    <location>
        <begin position="19"/>
        <end position="744"/>
    </location>
</feature>
<evidence type="ECO:0000256" key="4">
    <source>
        <dbReference type="ARBA" id="ARBA00023157"/>
    </source>
</evidence>
<name>A0AAD5PTR4_9CRUS</name>
<dbReference type="InterPro" id="IPR001314">
    <property type="entry name" value="Peptidase_S1A"/>
</dbReference>
<evidence type="ECO:0000313" key="9">
    <source>
        <dbReference type="EMBL" id="KAI9554895.1"/>
    </source>
</evidence>
<evidence type="ECO:0000256" key="3">
    <source>
        <dbReference type="ARBA" id="ARBA00022825"/>
    </source>
</evidence>